<evidence type="ECO:0000259" key="3">
    <source>
        <dbReference type="PROSITE" id="PS50222"/>
    </source>
</evidence>
<organism evidence="4">
    <name type="scientific">Notodromas monacha</name>
    <dbReference type="NCBI Taxonomy" id="399045"/>
    <lineage>
        <taxon>Eukaryota</taxon>
        <taxon>Metazoa</taxon>
        <taxon>Ecdysozoa</taxon>
        <taxon>Arthropoda</taxon>
        <taxon>Crustacea</taxon>
        <taxon>Oligostraca</taxon>
        <taxon>Ostracoda</taxon>
        <taxon>Podocopa</taxon>
        <taxon>Podocopida</taxon>
        <taxon>Cypridocopina</taxon>
        <taxon>Cypridoidea</taxon>
        <taxon>Cyprididae</taxon>
        <taxon>Notodromas</taxon>
    </lineage>
</organism>
<dbReference type="GO" id="GO:0016460">
    <property type="term" value="C:myosin II complex"/>
    <property type="evidence" value="ECO:0007669"/>
    <property type="project" value="TreeGrafter"/>
</dbReference>
<dbReference type="PANTHER" id="PTHR23048">
    <property type="entry name" value="MYOSIN LIGHT CHAIN 1, 3"/>
    <property type="match status" value="1"/>
</dbReference>
<dbReference type="FunFam" id="1.10.238.10:FF:000001">
    <property type="entry name" value="Calmodulin 1"/>
    <property type="match status" value="1"/>
</dbReference>
<evidence type="ECO:0000313" key="4">
    <source>
        <dbReference type="EMBL" id="CAD7274630.1"/>
    </source>
</evidence>
<dbReference type="PANTHER" id="PTHR23048:SF0">
    <property type="entry name" value="CALMODULIN LIKE 3"/>
    <property type="match status" value="1"/>
</dbReference>
<evidence type="ECO:0000313" key="5">
    <source>
        <dbReference type="Proteomes" id="UP000678499"/>
    </source>
</evidence>
<accession>A0A7R9G9Y3</accession>
<dbReference type="InterPro" id="IPR050230">
    <property type="entry name" value="CALM/Myosin/TropC-like"/>
</dbReference>
<dbReference type="PROSITE" id="PS50222">
    <property type="entry name" value="EF_HAND_2"/>
    <property type="match status" value="1"/>
</dbReference>
<evidence type="ECO:0000256" key="1">
    <source>
        <dbReference type="ARBA" id="ARBA00022737"/>
    </source>
</evidence>
<dbReference type="Gene3D" id="1.10.238.10">
    <property type="entry name" value="EF-hand"/>
    <property type="match status" value="1"/>
</dbReference>
<dbReference type="OrthoDB" id="435273at2759"/>
<dbReference type="Proteomes" id="UP000678499">
    <property type="component" value="Unassembled WGS sequence"/>
</dbReference>
<dbReference type="EMBL" id="CAJPEX010000275">
    <property type="protein sequence ID" value="CAG0914782.1"/>
    <property type="molecule type" value="Genomic_DNA"/>
</dbReference>
<feature type="region of interest" description="Disordered" evidence="2">
    <location>
        <begin position="1"/>
        <end position="55"/>
    </location>
</feature>
<dbReference type="GO" id="GO:0005509">
    <property type="term" value="F:calcium ion binding"/>
    <property type="evidence" value="ECO:0007669"/>
    <property type="project" value="InterPro"/>
</dbReference>
<sequence length="829" mass="93276">MKRASRRTTMILHAASSPPATRAGLKRRRTIASTSELDDEKRQEDLMTTPPDAQQIPECSASLSPSKRMFCSIEEPDEAVLRARKSPVKLFGENIDLERPTVAAEEKASTKSVSKQTVWPAPSSKFLSRGARILAMVSAFKDVPTESAVKVKNEEMAPPDDLEILTNGVVEDEHPAPLESLPKFDAPRPWARHTYSPSASPRNGILKVSPSPNSCSGHRVKFRKEIDKVEIPAEGRLKSTKEATSRAKRGLRYRDTAGGGESPRKRRCISLAKEAEEEAAQVNSDASNDSLNDDVFEESKPVEDSGIGDSEEGKENSRPEPAKEEEEKYAGFFPELVDCKESVEAIVRELAPANWAHVFLKCVRNLGVATIGDFAKLKEEQVLGLPIAVSNQTAPLEFIRKKLSLFVDQPVKNPPPPEIVCVNAESNTETTLASVMELIPQLSAVDRISVMKNIFNSLGSNEEKRGPLKTLLKENLLVLSSADIVDCVDNHDDLVDTILLRQGMSHERFSRLATAAGDDALRHTLQTEEKWRKSLLRISAERDLSEFSETFVEALNTSETHGVESVNVCSKIFSSMPGEQRRLLGKRNMDFLVSAASNAHLPEFFNKLKQHLNVDSWRAFRKHLQPDFTEEDCGTQTEAQPEYEFVASLEELQARNSRGVIQRSTLILFWRIVPFFPPLDYFPKTWQDFFVNKTSMYRDCFYLYARDGHIVTLDELSVIMRSLGTSPTIIELRKYLKDKNGRMSFADFLEVMHTHTQKENISEEIKKAFRAHDVGRKGVISARDLRHVLLRWGERLMDQIFREAKIAPNGMVNYDQFVKIVCAPVPDYY</sequence>
<dbReference type="AlphaFoldDB" id="A0A7R9G9Y3"/>
<dbReference type="SUPFAM" id="SSF47473">
    <property type="entry name" value="EF-hand"/>
    <property type="match status" value="1"/>
</dbReference>
<evidence type="ECO:0000256" key="2">
    <source>
        <dbReference type="SAM" id="MobiDB-lite"/>
    </source>
</evidence>
<dbReference type="InterPro" id="IPR011992">
    <property type="entry name" value="EF-hand-dom_pair"/>
</dbReference>
<reference evidence="4" key="1">
    <citation type="submission" date="2020-11" db="EMBL/GenBank/DDBJ databases">
        <authorList>
            <person name="Tran Van P."/>
        </authorList>
    </citation>
    <scope>NUCLEOTIDE SEQUENCE</scope>
</reference>
<keyword evidence="5" id="KW-1185">Reference proteome</keyword>
<protein>
    <recommendedName>
        <fullName evidence="3">EF-hand domain-containing protein</fullName>
    </recommendedName>
</protein>
<proteinExistence type="predicted"/>
<dbReference type="EMBL" id="OA882312">
    <property type="protein sequence ID" value="CAD7274630.1"/>
    <property type="molecule type" value="Genomic_DNA"/>
</dbReference>
<feature type="compositionally biased region" description="Basic and acidic residues" evidence="2">
    <location>
        <begin position="311"/>
        <end position="327"/>
    </location>
</feature>
<name>A0A7R9G9Y3_9CRUS</name>
<keyword evidence="1" id="KW-0677">Repeat</keyword>
<gene>
    <name evidence="4" type="ORF">NMOB1V02_LOCUS2455</name>
</gene>
<dbReference type="InterPro" id="IPR002048">
    <property type="entry name" value="EF_hand_dom"/>
</dbReference>
<feature type="compositionally biased region" description="Basic and acidic residues" evidence="2">
    <location>
        <begin position="223"/>
        <end position="245"/>
    </location>
</feature>
<feature type="domain" description="EF-hand" evidence="3">
    <location>
        <begin position="760"/>
        <end position="795"/>
    </location>
</feature>
<feature type="region of interest" description="Disordered" evidence="2">
    <location>
        <begin position="179"/>
        <end position="327"/>
    </location>
</feature>